<evidence type="ECO:0000313" key="2">
    <source>
        <dbReference type="EMBL" id="ETW92730.1"/>
    </source>
</evidence>
<dbReference type="Proteomes" id="UP000019141">
    <property type="component" value="Unassembled WGS sequence"/>
</dbReference>
<evidence type="ECO:0000313" key="3">
    <source>
        <dbReference type="Proteomes" id="UP000019141"/>
    </source>
</evidence>
<feature type="region of interest" description="Disordered" evidence="1">
    <location>
        <begin position="161"/>
        <end position="180"/>
    </location>
</feature>
<dbReference type="AlphaFoldDB" id="W4L4X3"/>
<gene>
    <name evidence="2" type="ORF">ETSY1_42385</name>
</gene>
<keyword evidence="3" id="KW-1185">Reference proteome</keyword>
<dbReference type="EMBL" id="AZHW01001390">
    <property type="protein sequence ID" value="ETW92730.1"/>
    <property type="molecule type" value="Genomic_DNA"/>
</dbReference>
<dbReference type="HOGENOM" id="CLU_1493574_0_0_7"/>
<protein>
    <recommendedName>
        <fullName evidence="4">Zinc-finger domain-containing protein</fullName>
    </recommendedName>
</protein>
<feature type="compositionally biased region" description="Basic residues" evidence="1">
    <location>
        <begin position="165"/>
        <end position="180"/>
    </location>
</feature>
<evidence type="ECO:0000256" key="1">
    <source>
        <dbReference type="SAM" id="MobiDB-lite"/>
    </source>
</evidence>
<evidence type="ECO:0008006" key="4">
    <source>
        <dbReference type="Google" id="ProtNLM"/>
    </source>
</evidence>
<reference evidence="2 3" key="1">
    <citation type="journal article" date="2014" name="Nature">
        <title>An environmental bacterial taxon with a large and distinct metabolic repertoire.</title>
        <authorList>
            <person name="Wilson M.C."/>
            <person name="Mori T."/>
            <person name="Ruckert C."/>
            <person name="Uria A.R."/>
            <person name="Helf M.J."/>
            <person name="Takada K."/>
            <person name="Gernert C."/>
            <person name="Steffens U.A."/>
            <person name="Heycke N."/>
            <person name="Schmitt S."/>
            <person name="Rinke C."/>
            <person name="Helfrich E.J."/>
            <person name="Brachmann A.O."/>
            <person name="Gurgui C."/>
            <person name="Wakimoto T."/>
            <person name="Kracht M."/>
            <person name="Crusemann M."/>
            <person name="Hentschel U."/>
            <person name="Abe I."/>
            <person name="Matsunaga S."/>
            <person name="Kalinowski J."/>
            <person name="Takeyama H."/>
            <person name="Piel J."/>
        </authorList>
    </citation>
    <scope>NUCLEOTIDE SEQUENCE [LARGE SCALE GENOMIC DNA]</scope>
    <source>
        <strain evidence="3">TSY1</strain>
    </source>
</reference>
<sequence length="180" mass="20748">MKTLSAIACRYRRRQIGRWHDLPGRRRARLQAHVQHCEACERELDHMLHVHARLDHARQAYQGMIYSGAMPVVVEREAWAWWPWAGWKLMPVGLAAACLLGLMVLLQGPEPPGPNASRPSYRVMSIPAGMRPEMAVKMSTVLRQRAQMRLATPWFKKPKGVAFRYPKRPSRDRHTKARPS</sequence>
<accession>W4L4X3</accession>
<proteinExistence type="predicted"/>
<organism evidence="2 3">
    <name type="scientific">Entotheonella factor</name>
    <dbReference type="NCBI Taxonomy" id="1429438"/>
    <lineage>
        <taxon>Bacteria</taxon>
        <taxon>Pseudomonadati</taxon>
        <taxon>Nitrospinota/Tectimicrobiota group</taxon>
        <taxon>Candidatus Tectimicrobiota</taxon>
        <taxon>Candidatus Entotheonellia</taxon>
        <taxon>Candidatus Entotheonellales</taxon>
        <taxon>Candidatus Entotheonellaceae</taxon>
        <taxon>Candidatus Entotheonella</taxon>
    </lineage>
</organism>
<name>W4L4X3_ENTF1</name>
<comment type="caution">
    <text evidence="2">The sequence shown here is derived from an EMBL/GenBank/DDBJ whole genome shotgun (WGS) entry which is preliminary data.</text>
</comment>